<dbReference type="AlphaFoldDB" id="A0A1B7WHA4"/>
<accession>A0A1B7WHA4</accession>
<comment type="caution">
    <text evidence="1">The sequence shown here is derived from an EMBL/GenBank/DDBJ whole genome shotgun (WGS) entry which is preliminary data.</text>
</comment>
<sequence>MDKGLDMGMEMGMDMDLDMGMDIDMGNFLSLNDRYLSARKSNGKLKTFAQTTFPNPFAHCANGSLPFVRYLANKKS</sequence>
<evidence type="ECO:0000313" key="2">
    <source>
        <dbReference type="Proteomes" id="UP000092093"/>
    </source>
</evidence>
<dbReference type="EMBL" id="LJOW01000309">
    <property type="protein sequence ID" value="OBQ36465.1"/>
    <property type="molecule type" value="Genomic_DNA"/>
</dbReference>
<name>A0A1B7WHA4_APHFL</name>
<dbReference type="Proteomes" id="UP000092093">
    <property type="component" value="Unassembled WGS sequence"/>
</dbReference>
<organism evidence="1 2">
    <name type="scientific">Aphanizomenon flos-aquae WA102</name>
    <dbReference type="NCBI Taxonomy" id="1710896"/>
    <lineage>
        <taxon>Bacteria</taxon>
        <taxon>Bacillati</taxon>
        <taxon>Cyanobacteriota</taxon>
        <taxon>Cyanophyceae</taxon>
        <taxon>Nostocales</taxon>
        <taxon>Aphanizomenonaceae</taxon>
        <taxon>Aphanizomenon</taxon>
    </lineage>
</organism>
<proteinExistence type="predicted"/>
<protein>
    <submittedName>
        <fullName evidence="1">Uncharacterized protein</fullName>
    </submittedName>
</protein>
<reference evidence="1 2" key="1">
    <citation type="submission" date="2015-09" db="EMBL/GenBank/DDBJ databases">
        <title>Aphanizomenon flos-aquae WA102.</title>
        <authorList>
            <person name="Driscoll C."/>
        </authorList>
    </citation>
    <scope>NUCLEOTIDE SEQUENCE [LARGE SCALE GENOMIC DNA]</scope>
    <source>
        <strain evidence="1">WA102</strain>
    </source>
</reference>
<evidence type="ECO:0000313" key="1">
    <source>
        <dbReference type="EMBL" id="OBQ36465.1"/>
    </source>
</evidence>
<gene>
    <name evidence="1" type="ORF">AN484_25675</name>
</gene>